<evidence type="ECO:0000313" key="7">
    <source>
        <dbReference type="Proteomes" id="UP001161438"/>
    </source>
</evidence>
<evidence type="ECO:0000256" key="3">
    <source>
        <dbReference type="ARBA" id="ARBA00038149"/>
    </source>
</evidence>
<name>A0AA35IS93_SACMI</name>
<evidence type="ECO:0000256" key="4">
    <source>
        <dbReference type="SAM" id="MobiDB-lite"/>
    </source>
</evidence>
<evidence type="ECO:0000256" key="1">
    <source>
        <dbReference type="ARBA" id="ARBA00004123"/>
    </source>
</evidence>
<organism evidence="6 7">
    <name type="scientific">Saccharomyces mikatae IFO 1815</name>
    <dbReference type="NCBI Taxonomy" id="226126"/>
    <lineage>
        <taxon>Eukaryota</taxon>
        <taxon>Fungi</taxon>
        <taxon>Dikarya</taxon>
        <taxon>Ascomycota</taxon>
        <taxon>Saccharomycotina</taxon>
        <taxon>Saccharomycetes</taxon>
        <taxon>Saccharomycetales</taxon>
        <taxon>Saccharomycetaceae</taxon>
        <taxon>Saccharomyces</taxon>
    </lineage>
</organism>
<dbReference type="RefSeq" id="XP_056078074.1">
    <property type="nucleotide sequence ID" value="XM_056224124.1"/>
</dbReference>
<feature type="domain" description="SPRY" evidence="5">
    <location>
        <begin position="130"/>
        <end position="393"/>
    </location>
</feature>
<proteinExistence type="inferred from homology"/>
<dbReference type="PANTHER" id="PTHR10598">
    <property type="entry name" value="SET1/ASH2 HISTONE METHYLTRANSFERASE COMPLEX SUBUNIT ASH2"/>
    <property type="match status" value="1"/>
</dbReference>
<dbReference type="InterPro" id="IPR037353">
    <property type="entry name" value="ASH2"/>
</dbReference>
<dbReference type="InterPro" id="IPR013320">
    <property type="entry name" value="ConA-like_dom_sf"/>
</dbReference>
<dbReference type="Gene3D" id="2.60.120.920">
    <property type="match status" value="1"/>
</dbReference>
<comment type="subcellular location">
    <subcellularLocation>
        <location evidence="1">Nucleus</location>
    </subcellularLocation>
</comment>
<gene>
    <name evidence="6" type="primary">SMKI12G0910</name>
    <name evidence="6" type="ORF">SMKI_12G0910</name>
</gene>
<comment type="similarity">
    <text evidence="3">Belongs to the cclA family.</text>
</comment>
<keyword evidence="7" id="KW-1185">Reference proteome</keyword>
<evidence type="ECO:0000313" key="6">
    <source>
        <dbReference type="EMBL" id="CAI4034954.1"/>
    </source>
</evidence>
<dbReference type="CDD" id="cd12872">
    <property type="entry name" value="SPRY_Ash2"/>
    <property type="match status" value="1"/>
</dbReference>
<evidence type="ECO:0000259" key="5">
    <source>
        <dbReference type="SMART" id="SM00449"/>
    </source>
</evidence>
<accession>A0AA35IS93</accession>
<reference evidence="6" key="1">
    <citation type="submission" date="2022-10" db="EMBL/GenBank/DDBJ databases">
        <authorList>
            <person name="Byrne P K."/>
        </authorList>
    </citation>
    <scope>NUCLEOTIDE SEQUENCE</scope>
    <source>
        <strain evidence="6">IFO1815</strain>
    </source>
</reference>
<dbReference type="GO" id="GO:0048188">
    <property type="term" value="C:Set1C/COMPASS complex"/>
    <property type="evidence" value="ECO:0007669"/>
    <property type="project" value="InterPro"/>
</dbReference>
<sequence>MKLGIIPYQESTDIVYSNVPQNREERRRPNLPQLEATHQIKSSVQSECFEFVRTEDIPLNRRHFVYRPCSANPFFTTLGYGCTEYPFDHSGLSVMDRSDGLSITRDRNDLVSVPDQYGWRTARSDVCIKEGMTYWEVEVIRGGNVKCTPGVDNKERADDLVDKVQSGIYEKINKQVNETPHLRFGVCRREAGLEAPVGFDAYGYGVRDISLESIHEGKLNCVLENGSPLKEGDKIGFLLKLPSTAAQIKQAKEFTKRRVLALNSNVNTMNEPWREDTDNGPSRKKLKQETTNKEFERALLEDIEYDDVVRDQIAIRYKNQLFFEATDYVKTTKPEYYSSDRREREDYYQLEDSFLAIFKNGKYVGKAFENLKPFLPPFSELQYNEKFYLGYWQHGEAREESNDKGTTNVKKKKQQQKKKKGLILRNKYVNNNKLGYYPTISCFNGGTARIITEANKLEYLDQVKANCCVGRDSRVNTLDTLYKEQIAEDIVWDIIDELEQIASTIT</sequence>
<dbReference type="Proteomes" id="UP001161438">
    <property type="component" value="Chromosome 12"/>
</dbReference>
<dbReference type="AlphaFoldDB" id="A0AA35IS93"/>
<evidence type="ECO:0000256" key="2">
    <source>
        <dbReference type="ARBA" id="ARBA00023242"/>
    </source>
</evidence>
<dbReference type="PANTHER" id="PTHR10598:SF0">
    <property type="entry name" value="SET1_ASH2 HISTONE METHYLTRANSFERASE COMPLEX SUBUNIT ASH2"/>
    <property type="match status" value="1"/>
</dbReference>
<protein>
    <recommendedName>
        <fullName evidence="5">SPRY domain-containing protein</fullName>
    </recommendedName>
</protein>
<dbReference type="InterPro" id="IPR043136">
    <property type="entry name" value="B30.2/SPRY_sf"/>
</dbReference>
<dbReference type="SMART" id="SM00449">
    <property type="entry name" value="SPRY"/>
    <property type="match status" value="1"/>
</dbReference>
<dbReference type="GO" id="GO:0000976">
    <property type="term" value="F:transcription cis-regulatory region binding"/>
    <property type="evidence" value="ECO:0007669"/>
    <property type="project" value="TreeGrafter"/>
</dbReference>
<dbReference type="GeneID" id="80919808"/>
<dbReference type="InterPro" id="IPR003877">
    <property type="entry name" value="SPRY_dom"/>
</dbReference>
<keyword evidence="2" id="KW-0539">Nucleus</keyword>
<dbReference type="SUPFAM" id="SSF49899">
    <property type="entry name" value="Concanavalin A-like lectins/glucanases"/>
    <property type="match status" value="1"/>
</dbReference>
<dbReference type="EMBL" id="OX365768">
    <property type="protein sequence ID" value="CAI4034954.1"/>
    <property type="molecule type" value="Genomic_DNA"/>
</dbReference>
<feature type="region of interest" description="Disordered" evidence="4">
    <location>
        <begin position="270"/>
        <end position="289"/>
    </location>
</feature>